<protein>
    <submittedName>
        <fullName evidence="1">CLUMA_CG014787, isoform A</fullName>
    </submittedName>
</protein>
<reference evidence="1 2" key="1">
    <citation type="submission" date="2015-04" db="EMBL/GenBank/DDBJ databases">
        <authorList>
            <person name="Syromyatnikov M.Y."/>
            <person name="Popov V.N."/>
        </authorList>
    </citation>
    <scope>NUCLEOTIDE SEQUENCE [LARGE SCALE GENOMIC DNA]</scope>
</reference>
<accession>A0A1J1IPJ6</accession>
<dbReference type="Proteomes" id="UP000183832">
    <property type="component" value="Unassembled WGS sequence"/>
</dbReference>
<proteinExistence type="predicted"/>
<evidence type="ECO:0000313" key="1">
    <source>
        <dbReference type="EMBL" id="CRL01014.1"/>
    </source>
</evidence>
<gene>
    <name evidence="1" type="ORF">CLUMA_CG014787</name>
</gene>
<dbReference type="EMBL" id="CVRI01000055">
    <property type="protein sequence ID" value="CRL01014.1"/>
    <property type="molecule type" value="Genomic_DNA"/>
</dbReference>
<sequence length="76" mass="8675">MNVRPKSRVIKSLHANVLGLNFILELSRILKGEQTDFTQILEAIDQEYSEKEYSAFIIMQSSFSITNIGGLEKEKI</sequence>
<name>A0A1J1IPJ6_9DIPT</name>
<organism evidence="1 2">
    <name type="scientific">Clunio marinus</name>
    <dbReference type="NCBI Taxonomy" id="568069"/>
    <lineage>
        <taxon>Eukaryota</taxon>
        <taxon>Metazoa</taxon>
        <taxon>Ecdysozoa</taxon>
        <taxon>Arthropoda</taxon>
        <taxon>Hexapoda</taxon>
        <taxon>Insecta</taxon>
        <taxon>Pterygota</taxon>
        <taxon>Neoptera</taxon>
        <taxon>Endopterygota</taxon>
        <taxon>Diptera</taxon>
        <taxon>Nematocera</taxon>
        <taxon>Chironomoidea</taxon>
        <taxon>Chironomidae</taxon>
        <taxon>Clunio</taxon>
    </lineage>
</organism>
<dbReference type="AlphaFoldDB" id="A0A1J1IPJ6"/>
<evidence type="ECO:0000313" key="2">
    <source>
        <dbReference type="Proteomes" id="UP000183832"/>
    </source>
</evidence>
<keyword evidence="2" id="KW-1185">Reference proteome</keyword>